<reference evidence="1" key="2">
    <citation type="submission" date="2021-10" db="EMBL/GenBank/DDBJ databases">
        <title>Phylogenomics reveals ancestral predisposition of the termite-cultivated fungus Termitomyces towards a domesticated lifestyle.</title>
        <authorList>
            <person name="Auxier B."/>
            <person name="Grum-Grzhimaylo A."/>
            <person name="Cardenas M.E."/>
            <person name="Lodge J.D."/>
            <person name="Laessoe T."/>
            <person name="Pedersen O."/>
            <person name="Smith M.E."/>
            <person name="Kuyper T.W."/>
            <person name="Franco-Molano E.A."/>
            <person name="Baroni T.J."/>
            <person name="Aanen D.K."/>
        </authorList>
    </citation>
    <scope>NUCLEOTIDE SEQUENCE</scope>
    <source>
        <strain evidence="1">AP01</strain>
        <tissue evidence="1">Mycelium</tissue>
    </source>
</reference>
<comment type="caution">
    <text evidence="1">The sequence shown here is derived from an EMBL/GenBank/DDBJ whole genome shotgun (WGS) entry which is preliminary data.</text>
</comment>
<reference evidence="1" key="1">
    <citation type="submission" date="2020-07" db="EMBL/GenBank/DDBJ databases">
        <authorList>
            <person name="Nieuwenhuis M."/>
            <person name="Van De Peppel L.J.J."/>
        </authorList>
    </citation>
    <scope>NUCLEOTIDE SEQUENCE</scope>
    <source>
        <strain evidence="1">AP01</strain>
        <tissue evidence="1">Mycelium</tissue>
    </source>
</reference>
<accession>A0A9P7GKJ1</accession>
<evidence type="ECO:0000313" key="1">
    <source>
        <dbReference type="EMBL" id="KAG5648697.1"/>
    </source>
</evidence>
<organism evidence="1 2">
    <name type="scientific">Asterophora parasitica</name>
    <dbReference type="NCBI Taxonomy" id="117018"/>
    <lineage>
        <taxon>Eukaryota</taxon>
        <taxon>Fungi</taxon>
        <taxon>Dikarya</taxon>
        <taxon>Basidiomycota</taxon>
        <taxon>Agaricomycotina</taxon>
        <taxon>Agaricomycetes</taxon>
        <taxon>Agaricomycetidae</taxon>
        <taxon>Agaricales</taxon>
        <taxon>Tricholomatineae</taxon>
        <taxon>Lyophyllaceae</taxon>
        <taxon>Asterophora</taxon>
    </lineage>
</organism>
<keyword evidence="2" id="KW-1185">Reference proteome</keyword>
<dbReference type="AlphaFoldDB" id="A0A9P7GKJ1"/>
<dbReference type="Proteomes" id="UP000775547">
    <property type="component" value="Unassembled WGS sequence"/>
</dbReference>
<evidence type="ECO:0000313" key="2">
    <source>
        <dbReference type="Proteomes" id="UP000775547"/>
    </source>
</evidence>
<proteinExistence type="predicted"/>
<protein>
    <submittedName>
        <fullName evidence="1">Uncharacterized protein</fullName>
    </submittedName>
</protein>
<sequence>MAVTDYPLVIAQFDHQGHPRRTEHWSLVAMQGGGGNAHVFEIAGNRSNFNYNPHHTQCFGRDQDMRGGCQVGTIPATSIAWMKERLRTVEIVYNDVNFDCQDWVLNVLRIRQAEGVTITLTAEDKIREEMAAEKVRWDFGDDTVEDRLFASSS</sequence>
<dbReference type="OrthoDB" id="37659at2759"/>
<gene>
    <name evidence="1" type="ORF">DXG03_000043</name>
</gene>
<dbReference type="EMBL" id="JABCKV010000001">
    <property type="protein sequence ID" value="KAG5648697.1"/>
    <property type="molecule type" value="Genomic_DNA"/>
</dbReference>
<name>A0A9P7GKJ1_9AGAR</name>